<comment type="caution">
    <text evidence="2">The sequence shown here is derived from an EMBL/GenBank/DDBJ whole genome shotgun (WGS) entry which is preliminary data.</text>
</comment>
<protein>
    <submittedName>
        <fullName evidence="2">Uncharacterized protein</fullName>
    </submittedName>
</protein>
<evidence type="ECO:0000313" key="2">
    <source>
        <dbReference type="EMBL" id="KAK7290470.1"/>
    </source>
</evidence>
<gene>
    <name evidence="2" type="ORF">RIF29_04918</name>
</gene>
<feature type="compositionally biased region" description="Basic residues" evidence="1">
    <location>
        <begin position="78"/>
        <end position="87"/>
    </location>
</feature>
<dbReference type="EMBL" id="JAYWIO010000001">
    <property type="protein sequence ID" value="KAK7290470.1"/>
    <property type="molecule type" value="Genomic_DNA"/>
</dbReference>
<proteinExistence type="predicted"/>
<reference evidence="2 3" key="1">
    <citation type="submission" date="2024-01" db="EMBL/GenBank/DDBJ databases">
        <title>The genomes of 5 underutilized Papilionoideae crops provide insights into root nodulation and disease resistanc.</title>
        <authorList>
            <person name="Yuan L."/>
        </authorList>
    </citation>
    <scope>NUCLEOTIDE SEQUENCE [LARGE SCALE GENOMIC DNA]</scope>
    <source>
        <strain evidence="2">ZHUSHIDOU_FW_LH</strain>
        <tissue evidence="2">Leaf</tissue>
    </source>
</reference>
<feature type="region of interest" description="Disordered" evidence="1">
    <location>
        <begin position="78"/>
        <end position="99"/>
    </location>
</feature>
<dbReference type="Proteomes" id="UP001372338">
    <property type="component" value="Unassembled WGS sequence"/>
</dbReference>
<dbReference type="AlphaFoldDB" id="A0AAN9J1H7"/>
<accession>A0AAN9J1H7</accession>
<keyword evidence="3" id="KW-1185">Reference proteome</keyword>
<evidence type="ECO:0000256" key="1">
    <source>
        <dbReference type="SAM" id="MobiDB-lite"/>
    </source>
</evidence>
<evidence type="ECO:0000313" key="3">
    <source>
        <dbReference type="Proteomes" id="UP001372338"/>
    </source>
</evidence>
<name>A0AAN9J1H7_CROPI</name>
<sequence>MAPSSSFPYYTPSPYVPSSSSQLCYAPFVHHIQEMPMSPMLTPGYGIDLNADFTAVASPSKELSQAAFFEEIRRNPHRGARDRRRHCILSPPDDNEDGD</sequence>
<organism evidence="2 3">
    <name type="scientific">Crotalaria pallida</name>
    <name type="common">Smooth rattlebox</name>
    <name type="synonym">Crotalaria striata</name>
    <dbReference type="NCBI Taxonomy" id="3830"/>
    <lineage>
        <taxon>Eukaryota</taxon>
        <taxon>Viridiplantae</taxon>
        <taxon>Streptophyta</taxon>
        <taxon>Embryophyta</taxon>
        <taxon>Tracheophyta</taxon>
        <taxon>Spermatophyta</taxon>
        <taxon>Magnoliopsida</taxon>
        <taxon>eudicotyledons</taxon>
        <taxon>Gunneridae</taxon>
        <taxon>Pentapetalae</taxon>
        <taxon>rosids</taxon>
        <taxon>fabids</taxon>
        <taxon>Fabales</taxon>
        <taxon>Fabaceae</taxon>
        <taxon>Papilionoideae</taxon>
        <taxon>50 kb inversion clade</taxon>
        <taxon>genistoids sensu lato</taxon>
        <taxon>core genistoids</taxon>
        <taxon>Crotalarieae</taxon>
        <taxon>Crotalaria</taxon>
    </lineage>
</organism>